<evidence type="ECO:0000313" key="2">
    <source>
        <dbReference type="Proteomes" id="UP001243846"/>
    </source>
</evidence>
<gene>
    <name evidence="1" type="ORF">QWZ10_13590</name>
</gene>
<evidence type="ECO:0000313" key="1">
    <source>
        <dbReference type="EMBL" id="MDN3712530.1"/>
    </source>
</evidence>
<name>A0ABT8D7Q6_9RHOB</name>
<dbReference type="InterPro" id="IPR021398">
    <property type="entry name" value="DUF3037"/>
</dbReference>
<keyword evidence="2" id="KW-1185">Reference proteome</keyword>
<comment type="caution">
    <text evidence="1">The sequence shown here is derived from an EMBL/GenBank/DDBJ whole genome shotgun (WGS) entry which is preliminary data.</text>
</comment>
<organism evidence="1 2">
    <name type="scientific">Paracoccus cavernae</name>
    <dbReference type="NCBI Taxonomy" id="1571207"/>
    <lineage>
        <taxon>Bacteria</taxon>
        <taxon>Pseudomonadati</taxon>
        <taxon>Pseudomonadota</taxon>
        <taxon>Alphaproteobacteria</taxon>
        <taxon>Rhodobacterales</taxon>
        <taxon>Paracoccaceae</taxon>
        <taxon>Paracoccus</taxon>
    </lineage>
</organism>
<reference evidence="2" key="1">
    <citation type="journal article" date="2019" name="Int. J. Syst. Evol. Microbiol.">
        <title>The Global Catalogue of Microorganisms (GCM) 10K type strain sequencing project: providing services to taxonomists for standard genome sequencing and annotation.</title>
        <authorList>
            <consortium name="The Broad Institute Genomics Platform"/>
            <consortium name="The Broad Institute Genome Sequencing Center for Infectious Disease"/>
            <person name="Wu L."/>
            <person name="Ma J."/>
        </authorList>
    </citation>
    <scope>NUCLEOTIDE SEQUENCE [LARGE SCALE GENOMIC DNA]</scope>
    <source>
        <strain evidence="2">CECT 8482</strain>
    </source>
</reference>
<dbReference type="Proteomes" id="UP001243846">
    <property type="component" value="Unassembled WGS sequence"/>
</dbReference>
<protein>
    <submittedName>
        <fullName evidence="1">DUF3037 domain-containing protein</fullName>
    </submittedName>
</protein>
<dbReference type="Pfam" id="PF11236">
    <property type="entry name" value="DUF3037"/>
    <property type="match status" value="1"/>
</dbReference>
<proteinExistence type="predicted"/>
<accession>A0ABT8D7Q6</accession>
<dbReference type="EMBL" id="JAUFRC010000001">
    <property type="protein sequence ID" value="MDN3712530.1"/>
    <property type="molecule type" value="Genomic_DNA"/>
</dbReference>
<sequence>MKRNFKFDYCLLQYEHNPWLKERLNIGVLLYSEAANFLQLETRSWDGRILQSYPNIEKASFTEDLNQIARSIKIFLRTDFKQPSLLPSLKSLPSIDQSEYGALRIAQLLSPDMDTSYRWEAGGVGVCSSPSEKLDQLFHRFVTSYDKPRNDTNRSDSQVWSTFSSKLSERKLDRFIEVDKTVTTDLGPVKFHAGYRNGALHVIQPFPLTLKMRNKLDQRLLGGQVTHKR</sequence>